<comment type="caution">
    <text evidence="2">The sequence shown here is derived from an EMBL/GenBank/DDBJ whole genome shotgun (WGS) entry which is preliminary data.</text>
</comment>
<reference evidence="2 3" key="1">
    <citation type="submission" date="2023-11" db="EMBL/GenBank/DDBJ databases">
        <title>MicrobeMod: A computational toolkit for identifying prokaryotic methylation and restriction-modification with nanopore sequencing.</title>
        <authorList>
            <person name="Crits-Christoph A."/>
            <person name="Kang S.C."/>
            <person name="Lee H."/>
            <person name="Ostrov N."/>
        </authorList>
    </citation>
    <scope>NUCLEOTIDE SEQUENCE [LARGE SCALE GENOMIC DNA]</scope>
    <source>
        <strain evidence="2 3">DSMZ 700</strain>
    </source>
</reference>
<feature type="transmembrane region" description="Helical" evidence="1">
    <location>
        <begin position="142"/>
        <end position="160"/>
    </location>
</feature>
<dbReference type="EMBL" id="JAWXYB010000018">
    <property type="protein sequence ID" value="MDX5932394.1"/>
    <property type="molecule type" value="Genomic_DNA"/>
</dbReference>
<feature type="transmembrane region" description="Helical" evidence="1">
    <location>
        <begin position="20"/>
        <end position="41"/>
    </location>
</feature>
<feature type="transmembrane region" description="Helical" evidence="1">
    <location>
        <begin position="61"/>
        <end position="82"/>
    </location>
</feature>
<evidence type="ECO:0000313" key="2">
    <source>
        <dbReference type="EMBL" id="MDX5932394.1"/>
    </source>
</evidence>
<protein>
    <submittedName>
        <fullName evidence="2">Uncharacterized protein</fullName>
    </submittedName>
</protein>
<name>A0AAW9DTH2_ACIAO</name>
<dbReference type="Proteomes" id="UP001279553">
    <property type="component" value="Unassembled WGS sequence"/>
</dbReference>
<evidence type="ECO:0000256" key="1">
    <source>
        <dbReference type="SAM" id="Phobius"/>
    </source>
</evidence>
<evidence type="ECO:0000313" key="3">
    <source>
        <dbReference type="Proteomes" id="UP001279553"/>
    </source>
</evidence>
<keyword evidence="1" id="KW-1133">Transmembrane helix</keyword>
<accession>A0AAW9DTH2</accession>
<gene>
    <name evidence="2" type="ORF">SIL87_16685</name>
</gene>
<feature type="transmembrane region" description="Helical" evidence="1">
    <location>
        <begin position="94"/>
        <end position="122"/>
    </location>
</feature>
<keyword evidence="3" id="KW-1185">Reference proteome</keyword>
<proteinExistence type="predicted"/>
<keyword evidence="1" id="KW-0472">Membrane</keyword>
<dbReference type="RefSeq" id="WP_319615245.1">
    <property type="nucleotide sequence ID" value="NZ_JAWXYB010000018.1"/>
</dbReference>
<organism evidence="2 3">
    <name type="scientific">Acidiphilium acidophilum</name>
    <name type="common">Thiobacillus acidophilus</name>
    <dbReference type="NCBI Taxonomy" id="76588"/>
    <lineage>
        <taxon>Bacteria</taxon>
        <taxon>Pseudomonadati</taxon>
        <taxon>Pseudomonadota</taxon>
        <taxon>Alphaproteobacteria</taxon>
        <taxon>Acetobacterales</taxon>
        <taxon>Acidocellaceae</taxon>
        <taxon>Acidiphilium</taxon>
    </lineage>
</organism>
<dbReference type="AlphaFoldDB" id="A0AAW9DTH2"/>
<sequence length="168" mass="17091">MSNIVRMPVAIRMAFADRRARLWGVGTVLIGLVFYLLILPATDTGGAIGLVSLQFLTFGEAVLAVVMAVLLGLTMALGIYGLRQGGSAASGGSVLGAIVAVLPTLLCCSPVLPLAVAAIASVLPAAGALGLPVQGFVATHEALLYGVAIALMVWGLYGNARRALQCVC</sequence>
<keyword evidence="1" id="KW-0812">Transmembrane</keyword>